<gene>
    <name evidence="1" type="ORF">BECKTUN1418D_GA0071000_102223</name>
    <name evidence="3" type="ORF">BECKTUN1418E_GA0071001_11895</name>
    <name evidence="2" type="ORF">BECKTUN1418F_GA0071002_11915</name>
</gene>
<dbReference type="CDD" id="cd02775">
    <property type="entry name" value="MopB_CT"/>
    <property type="match status" value="1"/>
</dbReference>
<dbReference type="AlphaFoldDB" id="A0A450ZKT1"/>
<dbReference type="Gene3D" id="2.40.40.20">
    <property type="match status" value="1"/>
</dbReference>
<dbReference type="EMBL" id="CAADFY010000191">
    <property type="protein sequence ID" value="VFK59925.1"/>
    <property type="molecule type" value="Genomic_DNA"/>
</dbReference>
<dbReference type="EMBL" id="CAADFV010000189">
    <property type="protein sequence ID" value="VFK68921.1"/>
    <property type="molecule type" value="Genomic_DNA"/>
</dbReference>
<proteinExistence type="predicted"/>
<dbReference type="SUPFAM" id="SSF50692">
    <property type="entry name" value="ADC-like"/>
    <property type="match status" value="1"/>
</dbReference>
<evidence type="ECO:0000313" key="2">
    <source>
        <dbReference type="EMBL" id="VFK59925.1"/>
    </source>
</evidence>
<evidence type="ECO:0000313" key="1">
    <source>
        <dbReference type="EMBL" id="VFK54371.1"/>
    </source>
</evidence>
<dbReference type="InterPro" id="IPR009010">
    <property type="entry name" value="Asp_de-COase-like_dom_sf"/>
</dbReference>
<accession>A0A450ZKT1</accession>
<reference evidence="1" key="1">
    <citation type="submission" date="2019-02" db="EMBL/GenBank/DDBJ databases">
        <authorList>
            <person name="Gruber-Vodicka R. H."/>
            <person name="Seah K. B. B."/>
        </authorList>
    </citation>
    <scope>NUCLEOTIDE SEQUENCE</scope>
    <source>
        <strain evidence="1">BECK_BY1</strain>
        <strain evidence="3">BECK_BY2</strain>
        <strain evidence="2">BECK_BY3</strain>
    </source>
</reference>
<dbReference type="EMBL" id="CAADFX010000022">
    <property type="protein sequence ID" value="VFK54371.1"/>
    <property type="molecule type" value="Genomic_DNA"/>
</dbReference>
<organism evidence="1">
    <name type="scientific">Candidatus Kentrum sp. TUN</name>
    <dbReference type="NCBI Taxonomy" id="2126343"/>
    <lineage>
        <taxon>Bacteria</taxon>
        <taxon>Pseudomonadati</taxon>
        <taxon>Pseudomonadota</taxon>
        <taxon>Gammaproteobacteria</taxon>
        <taxon>Candidatus Kentrum</taxon>
    </lineage>
</organism>
<sequence>MNRTGYPQADYLTKGVLAEKISHIVPFFVGVRWKELGDNDKQWLLQPFGDGSVVRVENPRGAIRGKAKLTDEVKPGILAPPSTSRRPN</sequence>
<evidence type="ECO:0000313" key="3">
    <source>
        <dbReference type="EMBL" id="VFK68921.1"/>
    </source>
</evidence>
<name>A0A450ZKT1_9GAMM</name>
<protein>
    <submittedName>
        <fullName evidence="1">Molydopterin dinucleotide binding domain-containing protein</fullName>
    </submittedName>
</protein>